<sequence>MKSSLVLILAICSISYSVADETSESVNWRYDNDTIPEMLPRNMRDKSNEEIEKAVFNAYQNQIKVVSEYSGHVFDPAFPVGYFKNECRVPDSQTYDTDIDLIFENNVFSGLRDYYQNVIIIKWAPDQVRV</sequence>
<protein>
    <submittedName>
        <fullName evidence="2">Uncharacterized protein</fullName>
    </submittedName>
</protein>
<reference evidence="2 3" key="1">
    <citation type="submission" date="2019-08" db="EMBL/GenBank/DDBJ databases">
        <title>Whole genome of Aphis craccivora.</title>
        <authorList>
            <person name="Voronova N.V."/>
            <person name="Shulinski R.S."/>
            <person name="Bandarenka Y.V."/>
            <person name="Zhorov D.G."/>
            <person name="Warner D."/>
        </authorList>
    </citation>
    <scope>NUCLEOTIDE SEQUENCE [LARGE SCALE GENOMIC DNA]</scope>
    <source>
        <strain evidence="2">180601</strain>
        <tissue evidence="2">Whole Body</tissue>
    </source>
</reference>
<dbReference type="AlphaFoldDB" id="A0A6G0VQT2"/>
<organism evidence="2 3">
    <name type="scientific">Aphis craccivora</name>
    <name type="common">Cowpea aphid</name>
    <dbReference type="NCBI Taxonomy" id="307492"/>
    <lineage>
        <taxon>Eukaryota</taxon>
        <taxon>Metazoa</taxon>
        <taxon>Ecdysozoa</taxon>
        <taxon>Arthropoda</taxon>
        <taxon>Hexapoda</taxon>
        <taxon>Insecta</taxon>
        <taxon>Pterygota</taxon>
        <taxon>Neoptera</taxon>
        <taxon>Paraneoptera</taxon>
        <taxon>Hemiptera</taxon>
        <taxon>Sternorrhyncha</taxon>
        <taxon>Aphidomorpha</taxon>
        <taxon>Aphidoidea</taxon>
        <taxon>Aphididae</taxon>
        <taxon>Aphidini</taxon>
        <taxon>Aphis</taxon>
        <taxon>Aphis</taxon>
    </lineage>
</organism>
<feature type="chain" id="PRO_5026212394" evidence="1">
    <location>
        <begin position="20"/>
        <end position="130"/>
    </location>
</feature>
<keyword evidence="1" id="KW-0732">Signal</keyword>
<keyword evidence="3" id="KW-1185">Reference proteome</keyword>
<dbReference type="OrthoDB" id="6608315at2759"/>
<evidence type="ECO:0000313" key="3">
    <source>
        <dbReference type="Proteomes" id="UP000478052"/>
    </source>
</evidence>
<dbReference type="EMBL" id="VUJU01013079">
    <property type="protein sequence ID" value="KAF0705979.1"/>
    <property type="molecule type" value="Genomic_DNA"/>
</dbReference>
<proteinExistence type="predicted"/>
<evidence type="ECO:0000256" key="1">
    <source>
        <dbReference type="SAM" id="SignalP"/>
    </source>
</evidence>
<dbReference type="Proteomes" id="UP000478052">
    <property type="component" value="Unassembled WGS sequence"/>
</dbReference>
<evidence type="ECO:0000313" key="2">
    <source>
        <dbReference type="EMBL" id="KAF0705979.1"/>
    </source>
</evidence>
<name>A0A6G0VQT2_APHCR</name>
<gene>
    <name evidence="2" type="ORF">FWK35_00030395</name>
</gene>
<feature type="signal peptide" evidence="1">
    <location>
        <begin position="1"/>
        <end position="19"/>
    </location>
</feature>
<accession>A0A6G0VQT2</accession>
<comment type="caution">
    <text evidence="2">The sequence shown here is derived from an EMBL/GenBank/DDBJ whole genome shotgun (WGS) entry which is preliminary data.</text>
</comment>